<reference evidence="2" key="1">
    <citation type="submission" date="2020-05" db="EMBL/GenBank/DDBJ databases">
        <title>Mycena genomes resolve the evolution of fungal bioluminescence.</title>
        <authorList>
            <person name="Tsai I.J."/>
        </authorList>
    </citation>
    <scope>NUCLEOTIDE SEQUENCE</scope>
    <source>
        <strain evidence="2">160909Yilan</strain>
    </source>
</reference>
<dbReference type="OrthoDB" id="10493352at2759"/>
<dbReference type="EMBL" id="JACAZH010000004">
    <property type="protein sequence ID" value="KAF7370065.1"/>
    <property type="molecule type" value="Genomic_DNA"/>
</dbReference>
<sequence>MEGRRTDPPPGQHRTPAKSTQTGTRRPRSPEQPVHGGEWALDSTTKSPHTNRVIKKGRTGADTIGLEAETAETTPVRLRTAHANTAQPVTTTPTPFTFAARPSGLIDRISEQLRSSLDLAARITTKPNTNDVQPLVALIQRLLDTLTPPGADPIAPPCQETKRTTTPTYAEATKAPQQPLPSKGAHRANQGRPAGTSKHRDKRPQKTARPTRLVVDFTSEEHLQPPADFASPAEICATFNRFLPDTRTVKAVTRTRAGN</sequence>
<gene>
    <name evidence="2" type="ORF">MSAN_00636500</name>
</gene>
<feature type="region of interest" description="Disordered" evidence="1">
    <location>
        <begin position="1"/>
        <end position="75"/>
    </location>
</feature>
<feature type="compositionally biased region" description="Basic residues" evidence="1">
    <location>
        <begin position="197"/>
        <end position="206"/>
    </location>
</feature>
<dbReference type="AlphaFoldDB" id="A0A8H6YZT6"/>
<accession>A0A8H6YZT6</accession>
<name>A0A8H6YZT6_9AGAR</name>
<organism evidence="2 3">
    <name type="scientific">Mycena sanguinolenta</name>
    <dbReference type="NCBI Taxonomy" id="230812"/>
    <lineage>
        <taxon>Eukaryota</taxon>
        <taxon>Fungi</taxon>
        <taxon>Dikarya</taxon>
        <taxon>Basidiomycota</taxon>
        <taxon>Agaricomycotina</taxon>
        <taxon>Agaricomycetes</taxon>
        <taxon>Agaricomycetidae</taxon>
        <taxon>Agaricales</taxon>
        <taxon>Marasmiineae</taxon>
        <taxon>Mycenaceae</taxon>
        <taxon>Mycena</taxon>
    </lineage>
</organism>
<evidence type="ECO:0000313" key="3">
    <source>
        <dbReference type="Proteomes" id="UP000623467"/>
    </source>
</evidence>
<comment type="caution">
    <text evidence="2">The sequence shown here is derived from an EMBL/GenBank/DDBJ whole genome shotgun (WGS) entry which is preliminary data.</text>
</comment>
<evidence type="ECO:0000256" key="1">
    <source>
        <dbReference type="SAM" id="MobiDB-lite"/>
    </source>
</evidence>
<feature type="region of interest" description="Disordered" evidence="1">
    <location>
        <begin position="173"/>
        <end position="227"/>
    </location>
</feature>
<evidence type="ECO:0000313" key="2">
    <source>
        <dbReference type="EMBL" id="KAF7370065.1"/>
    </source>
</evidence>
<keyword evidence="3" id="KW-1185">Reference proteome</keyword>
<proteinExistence type="predicted"/>
<protein>
    <submittedName>
        <fullName evidence="2">Uncharacterized protein</fullName>
    </submittedName>
</protein>
<dbReference type="Proteomes" id="UP000623467">
    <property type="component" value="Unassembled WGS sequence"/>
</dbReference>